<evidence type="ECO:0000313" key="3">
    <source>
        <dbReference type="Proteomes" id="UP000253845"/>
    </source>
</evidence>
<dbReference type="Proteomes" id="UP000253845">
    <property type="component" value="Unassembled WGS sequence"/>
</dbReference>
<dbReference type="EMBL" id="KZ851954">
    <property type="protein sequence ID" value="RDH15072.1"/>
    <property type="molecule type" value="Genomic_DNA"/>
</dbReference>
<keyword evidence="1" id="KW-1133">Transmembrane helix</keyword>
<dbReference type="VEuPathDB" id="FungiDB:M747DRAFT_146896"/>
<protein>
    <submittedName>
        <fullName evidence="2">Uncharacterized protein</fullName>
    </submittedName>
</protein>
<proteinExistence type="predicted"/>
<evidence type="ECO:0000256" key="1">
    <source>
        <dbReference type="SAM" id="Phobius"/>
    </source>
</evidence>
<keyword evidence="1" id="KW-0812">Transmembrane</keyword>
<name>A0A370BNZ0_ASPNG</name>
<reference evidence="2 3" key="1">
    <citation type="submission" date="2018-07" db="EMBL/GenBank/DDBJ databases">
        <title>Section-level genome sequencing of Aspergillus section Nigri to investigate inter- and intra-species variation.</title>
        <authorList>
            <consortium name="DOE Joint Genome Institute"/>
            <person name="Vesth T.C."/>
            <person name="Nybo J.L."/>
            <person name="Theobald S."/>
            <person name="Frisvad J.C."/>
            <person name="Larsen T.O."/>
            <person name="Nielsen K.F."/>
            <person name="Hoof J.B."/>
            <person name="Brandl J."/>
            <person name="Salamov A."/>
            <person name="Riley R."/>
            <person name="Gladden J.M."/>
            <person name="Phatale P."/>
            <person name="Nielsen M.T."/>
            <person name="Lyhne E.K."/>
            <person name="Kogle M.E."/>
            <person name="Strasser K."/>
            <person name="McDonnell E."/>
            <person name="Barry K."/>
            <person name="Clum A."/>
            <person name="Chen C."/>
            <person name="Nolan M."/>
            <person name="Sandor L."/>
            <person name="Kuo A."/>
            <person name="Lipzen A."/>
            <person name="Hainaut M."/>
            <person name="Drula E."/>
            <person name="Tsang A."/>
            <person name="Magnuson J.K."/>
            <person name="Henrissat B."/>
            <person name="Wiebenga A."/>
            <person name="Simmons B.A."/>
            <person name="Makela M.R."/>
            <person name="De vries R.P."/>
            <person name="Grigoriev I.V."/>
            <person name="Mortensen U.H."/>
            <person name="Baker S.E."/>
            <person name="Andersen M.R."/>
        </authorList>
    </citation>
    <scope>NUCLEOTIDE SEQUENCE [LARGE SCALE GENOMIC DNA]</scope>
    <source>
        <strain evidence="2 3">ATCC 13496</strain>
    </source>
</reference>
<keyword evidence="1" id="KW-0472">Membrane</keyword>
<accession>A0A370BNZ0</accession>
<evidence type="ECO:0000313" key="2">
    <source>
        <dbReference type="EMBL" id="RDH15072.1"/>
    </source>
</evidence>
<dbReference type="AlphaFoldDB" id="A0A370BNZ0"/>
<gene>
    <name evidence="2" type="ORF">M747DRAFT_146896</name>
</gene>
<sequence length="76" mass="8375">MTFHLYCCGAVLIGESKIPITVSSMLPYICIYVCMYFFFLLLQLASSILATLSAYAEYTCLEKEAISKVQGLCGVS</sequence>
<feature type="transmembrane region" description="Helical" evidence="1">
    <location>
        <begin position="25"/>
        <end position="45"/>
    </location>
</feature>
<organism evidence="2 3">
    <name type="scientific">Aspergillus niger ATCC 13496</name>
    <dbReference type="NCBI Taxonomy" id="1353008"/>
    <lineage>
        <taxon>Eukaryota</taxon>
        <taxon>Fungi</taxon>
        <taxon>Dikarya</taxon>
        <taxon>Ascomycota</taxon>
        <taxon>Pezizomycotina</taxon>
        <taxon>Eurotiomycetes</taxon>
        <taxon>Eurotiomycetidae</taxon>
        <taxon>Eurotiales</taxon>
        <taxon>Aspergillaceae</taxon>
        <taxon>Aspergillus</taxon>
        <taxon>Aspergillus subgen. Circumdati</taxon>
    </lineage>
</organism>